<keyword evidence="3" id="KW-1185">Reference proteome</keyword>
<reference evidence="3" key="1">
    <citation type="journal article" date="2019" name="Int. J. Syst. Evol. Microbiol.">
        <title>The Global Catalogue of Microorganisms (GCM) 10K type strain sequencing project: providing services to taxonomists for standard genome sequencing and annotation.</title>
        <authorList>
            <consortium name="The Broad Institute Genomics Platform"/>
            <consortium name="The Broad Institute Genome Sequencing Center for Infectious Disease"/>
            <person name="Wu L."/>
            <person name="Ma J."/>
        </authorList>
    </citation>
    <scope>NUCLEOTIDE SEQUENCE [LARGE SCALE GENOMIC DNA]</scope>
    <source>
        <strain evidence="3">CGMCC 4.7144</strain>
    </source>
</reference>
<dbReference type="EMBL" id="JBHSQS010000010">
    <property type="protein sequence ID" value="MFC5925218.1"/>
    <property type="molecule type" value="Genomic_DNA"/>
</dbReference>
<accession>A0ABW1H8J0</accession>
<proteinExistence type="predicted"/>
<dbReference type="Proteomes" id="UP001596226">
    <property type="component" value="Unassembled WGS sequence"/>
</dbReference>
<evidence type="ECO:0000256" key="1">
    <source>
        <dbReference type="SAM" id="MobiDB-lite"/>
    </source>
</evidence>
<feature type="region of interest" description="Disordered" evidence="1">
    <location>
        <begin position="1"/>
        <end position="21"/>
    </location>
</feature>
<feature type="region of interest" description="Disordered" evidence="1">
    <location>
        <begin position="144"/>
        <end position="168"/>
    </location>
</feature>
<gene>
    <name evidence="2" type="ORF">ACFQGL_17885</name>
</gene>
<evidence type="ECO:0000313" key="3">
    <source>
        <dbReference type="Proteomes" id="UP001596226"/>
    </source>
</evidence>
<organism evidence="2 3">
    <name type="scientific">Micromonospora vulcania</name>
    <dbReference type="NCBI Taxonomy" id="1441873"/>
    <lineage>
        <taxon>Bacteria</taxon>
        <taxon>Bacillati</taxon>
        <taxon>Actinomycetota</taxon>
        <taxon>Actinomycetes</taxon>
        <taxon>Micromonosporales</taxon>
        <taxon>Micromonosporaceae</taxon>
        <taxon>Micromonospora</taxon>
    </lineage>
</organism>
<dbReference type="RefSeq" id="WP_377513177.1">
    <property type="nucleotide sequence ID" value="NZ_JBHSQS010000010.1"/>
</dbReference>
<comment type="caution">
    <text evidence="2">The sequence shown here is derived from an EMBL/GenBank/DDBJ whole genome shotgun (WGS) entry which is preliminary data.</text>
</comment>
<name>A0ABW1H8J0_9ACTN</name>
<protein>
    <submittedName>
        <fullName evidence="2">Uncharacterized protein</fullName>
    </submittedName>
</protein>
<evidence type="ECO:0000313" key="2">
    <source>
        <dbReference type="EMBL" id="MFC5925218.1"/>
    </source>
</evidence>
<sequence length="184" mass="19434">MAASPSAAQAQQSEVTQAQRSEVAQAQQSAATSATSGRSFVAGIGRFVYDEPNVVGHRIWFGVQAATTAGGSTYGQFLYRHELPDGTLVAQGRADVTCLKVTGNVAIFTAIVPEGQGTVKNHGYYVKIIDGGRGPDQIVDAQAQNGSERPPTHCLDPETDLPPELPTRPRYPVLVGGYAIHNGE</sequence>